<sequence length="534" mass="59656">MKKTLKQLLSLTLAGVTAFTLVGCGGSGKEAANSLKEGASSTGSTEIASDSPYAGKGYDLSKRENIVMYVLGDEPKDMQIIADQANADYFEPNLNTTVEIKFLNWSDYTTKYLLLLSGGEPVDLIYTAAWCYYNEEAAKGAFVELTDEFLKQNMPYTHEQQPKESWNQISIDGKIYAVPKAKAAFTAYNMTAVRQDLIDKYKLTVPDSFNNYQKYLEELAGLKGETGVVPLNTNANREQLLTTFLQTKGIQNVAEGYDWMYYNKGKEDAPDPADIFYFYGSDLNLEYCKKMSEFAAKGFWSADAINDTTDSQAYYENGTSGSFVWNTSVFQAGKNLESANIGTYAVYDLTPDALRCRASYATDAIAITSKSKNQQRAALALDYMKSDVNLNRLLLGGVKGTHYELSEEGTRVTLDGGKNYSWNNWAWALNREDEPDEKGLDERQVAISKILVDHEYHPEVAGFTFDPKNVETEYTVVKSIIDEYKQSFALGIYGDNTEKEFANFQKKLSGAGVDKVTEELKKQYEAYLSRTGLK</sequence>
<dbReference type="PANTHER" id="PTHR43649:SF17">
    <property type="entry name" value="ABC TRANSPORTER SOLUTE BINDING PROTEIN-SUGAR TRANSPORT"/>
    <property type="match status" value="1"/>
</dbReference>
<evidence type="ECO:0000313" key="2">
    <source>
        <dbReference type="EMBL" id="RKD31039.1"/>
    </source>
</evidence>
<keyword evidence="3" id="KW-1185">Reference proteome</keyword>
<evidence type="ECO:0000313" key="3">
    <source>
        <dbReference type="Proteomes" id="UP000284277"/>
    </source>
</evidence>
<dbReference type="Proteomes" id="UP000284277">
    <property type="component" value="Unassembled WGS sequence"/>
</dbReference>
<gene>
    <name evidence="2" type="ORF">BET01_04060</name>
</gene>
<dbReference type="RefSeq" id="WP_120197255.1">
    <property type="nucleotide sequence ID" value="NZ_MCIA01000023.1"/>
</dbReference>
<proteinExistence type="predicted"/>
<dbReference type="InterPro" id="IPR050490">
    <property type="entry name" value="Bact_solute-bd_prot1"/>
</dbReference>
<dbReference type="InterPro" id="IPR006059">
    <property type="entry name" value="SBP"/>
</dbReference>
<name>A0A419T0T5_9FIRM</name>
<comment type="caution">
    <text evidence="2">The sequence shown here is derived from an EMBL/GenBank/DDBJ whole genome shotgun (WGS) entry which is preliminary data.</text>
</comment>
<dbReference type="EMBL" id="MCIA01000023">
    <property type="protein sequence ID" value="RKD31039.1"/>
    <property type="molecule type" value="Genomic_DNA"/>
</dbReference>
<dbReference type="Pfam" id="PF01547">
    <property type="entry name" value="SBP_bac_1"/>
    <property type="match status" value="1"/>
</dbReference>
<accession>A0A419T0T5</accession>
<dbReference type="AlphaFoldDB" id="A0A419T0T5"/>
<evidence type="ECO:0000259" key="1">
    <source>
        <dbReference type="Pfam" id="PF12010"/>
    </source>
</evidence>
<protein>
    <recommendedName>
        <fullName evidence="1">DUF3502 domain-containing protein</fullName>
    </recommendedName>
</protein>
<organism evidence="2 3">
    <name type="scientific">Lacrimispora algidixylanolytica</name>
    <dbReference type="NCBI Taxonomy" id="94868"/>
    <lineage>
        <taxon>Bacteria</taxon>
        <taxon>Bacillati</taxon>
        <taxon>Bacillota</taxon>
        <taxon>Clostridia</taxon>
        <taxon>Lachnospirales</taxon>
        <taxon>Lachnospiraceae</taxon>
        <taxon>Lacrimispora</taxon>
    </lineage>
</organism>
<dbReference type="PANTHER" id="PTHR43649">
    <property type="entry name" value="ARABINOSE-BINDING PROTEIN-RELATED"/>
    <property type="match status" value="1"/>
</dbReference>
<dbReference type="Gene3D" id="3.40.190.10">
    <property type="entry name" value="Periplasmic binding protein-like II"/>
    <property type="match status" value="1"/>
</dbReference>
<reference evidence="2 3" key="1">
    <citation type="submission" date="2016-08" db="EMBL/GenBank/DDBJ databases">
        <title>A new outlook on sporulation: Clostridium algidixylanolyticum.</title>
        <authorList>
            <person name="Poppleton D.I."/>
            <person name="Gribaldo S."/>
        </authorList>
    </citation>
    <scope>NUCLEOTIDE SEQUENCE [LARGE SCALE GENOMIC DNA]</scope>
    <source>
        <strain evidence="2 3">SPL73</strain>
    </source>
</reference>
<dbReference type="Pfam" id="PF12010">
    <property type="entry name" value="DUF3502"/>
    <property type="match status" value="1"/>
</dbReference>
<dbReference type="InterPro" id="IPR022627">
    <property type="entry name" value="DUF3502"/>
</dbReference>
<feature type="domain" description="DUF3502" evidence="1">
    <location>
        <begin position="461"/>
        <end position="528"/>
    </location>
</feature>
<dbReference type="SUPFAM" id="SSF53850">
    <property type="entry name" value="Periplasmic binding protein-like II"/>
    <property type="match status" value="1"/>
</dbReference>
<dbReference type="PROSITE" id="PS51257">
    <property type="entry name" value="PROKAR_LIPOPROTEIN"/>
    <property type="match status" value="1"/>
</dbReference>
<dbReference type="OrthoDB" id="1988587at2"/>